<dbReference type="RefSeq" id="WP_073076530.1">
    <property type="nucleotide sequence ID" value="NZ_FQXV01000002.1"/>
</dbReference>
<sequence length="79" mass="8901">MEQNDILLDDVKEYKPRKKTDRTSVRFMDNYNVSPDASAKLTKGEGLSDAVEELDSGVMLSTSEVLDFAEGTDSWMNQH</sequence>
<protein>
    <submittedName>
        <fullName evidence="1">Uncharacterized protein</fullName>
    </submittedName>
</protein>
<organism evidence="1 2">
    <name type="scientific">Sporobacter termitidis DSM 10068</name>
    <dbReference type="NCBI Taxonomy" id="1123282"/>
    <lineage>
        <taxon>Bacteria</taxon>
        <taxon>Bacillati</taxon>
        <taxon>Bacillota</taxon>
        <taxon>Clostridia</taxon>
        <taxon>Eubacteriales</taxon>
        <taxon>Oscillospiraceae</taxon>
        <taxon>Sporobacter</taxon>
    </lineage>
</organism>
<evidence type="ECO:0000313" key="1">
    <source>
        <dbReference type="EMBL" id="SHH77850.1"/>
    </source>
</evidence>
<dbReference type="EMBL" id="FQXV01000002">
    <property type="protein sequence ID" value="SHH77850.1"/>
    <property type="molecule type" value="Genomic_DNA"/>
</dbReference>
<keyword evidence="2" id="KW-1185">Reference proteome</keyword>
<dbReference type="AlphaFoldDB" id="A0A1M5VRN1"/>
<dbReference type="STRING" id="1123282.SAMN02745823_00982"/>
<reference evidence="1 2" key="1">
    <citation type="submission" date="2016-11" db="EMBL/GenBank/DDBJ databases">
        <authorList>
            <person name="Jaros S."/>
            <person name="Januszkiewicz K."/>
            <person name="Wedrychowicz H."/>
        </authorList>
    </citation>
    <scope>NUCLEOTIDE SEQUENCE [LARGE SCALE GENOMIC DNA]</scope>
    <source>
        <strain evidence="1 2">DSM 10068</strain>
    </source>
</reference>
<gene>
    <name evidence="1" type="ORF">SAMN02745823_00982</name>
</gene>
<name>A0A1M5VRN1_9FIRM</name>
<evidence type="ECO:0000313" key="2">
    <source>
        <dbReference type="Proteomes" id="UP000183995"/>
    </source>
</evidence>
<accession>A0A1M5VRN1</accession>
<dbReference type="Proteomes" id="UP000183995">
    <property type="component" value="Unassembled WGS sequence"/>
</dbReference>
<proteinExistence type="predicted"/>